<name>A0ACA6AVT3_EHRCJ</name>
<keyword evidence="2" id="KW-1185">Reference proteome</keyword>
<proteinExistence type="predicted"/>
<evidence type="ECO:0000313" key="2">
    <source>
        <dbReference type="Proteomes" id="UP000000435"/>
    </source>
</evidence>
<sequence length="257" mass="29429">MLGYDSENKVFINEQLSEELVQTSETEGLICIRCYCVGNSSSGRLKVCVNEEQCFNNEIPVDGQSVVCCEFILPDRICDHQLVRKTIDNTLKVQYVKCYLVIAKEQSQKFFNEVYKNFLLESPMRLKVCNIRQYGNVCLSMLTNTQLYTESMKEAFGIIKFNAEFVEYSKQVIMFHSKGQKQHNKNQECGATGTTVVGMCKKAFKSFSRRVKKNVGEHDEQRLVCEKDEYDDGQDRPMVLGSKETTADRWGGGGKYK</sequence>
<gene>
    <name evidence="1" type="ordered locus">Ecaj_0423</name>
</gene>
<reference evidence="2" key="1">
    <citation type="journal article" date="2006" name="J. Bacteriol.">
        <title>The genome of the obligately intracellular bacterium Ehrlichia canis reveals themes of complex membrane structure and immune evasion strategies.</title>
        <authorList>
            <person name="Mavromatis K."/>
            <person name="Doyle C.K."/>
            <person name="Lykidis A."/>
            <person name="Ivanova N."/>
            <person name="Francino M.P."/>
            <person name="Chain P."/>
            <person name="Shin M."/>
            <person name="Malfatti S."/>
            <person name="Larimer F."/>
            <person name="Copeland A."/>
            <person name="Detter J.C."/>
            <person name="Land M."/>
            <person name="Richardson P.M."/>
            <person name="Yu X.J."/>
            <person name="Walker D.H."/>
            <person name="McBride J.W."/>
            <person name="Kyrpides N.C."/>
        </authorList>
    </citation>
    <scope>NUCLEOTIDE SEQUENCE [LARGE SCALE GENOMIC DNA]</scope>
    <source>
        <strain evidence="2">Jake</strain>
    </source>
</reference>
<dbReference type="Proteomes" id="UP000000435">
    <property type="component" value="Chromosome"/>
</dbReference>
<evidence type="ECO:0000313" key="1">
    <source>
        <dbReference type="EMBL" id="AAZ68466.1"/>
    </source>
</evidence>
<protein>
    <submittedName>
        <fullName evidence="1">Uncharacterized protein</fullName>
    </submittedName>
</protein>
<accession>A0ACA6AVT3</accession>
<dbReference type="EMBL" id="CP000107">
    <property type="protein sequence ID" value="AAZ68466.1"/>
    <property type="molecule type" value="Genomic_DNA"/>
</dbReference>
<organism evidence="1 2">
    <name type="scientific">Ehrlichia canis (strain Jake)</name>
    <dbReference type="NCBI Taxonomy" id="269484"/>
    <lineage>
        <taxon>Bacteria</taxon>
        <taxon>Pseudomonadati</taxon>
        <taxon>Pseudomonadota</taxon>
        <taxon>Alphaproteobacteria</taxon>
        <taxon>Rickettsiales</taxon>
        <taxon>Anaplasmataceae</taxon>
        <taxon>Ehrlichia</taxon>
    </lineage>
</organism>